<proteinExistence type="predicted"/>
<dbReference type="Proteomes" id="UP001324533">
    <property type="component" value="Chromosome"/>
</dbReference>
<gene>
    <name evidence="1" type="ORF">T9R20_04460</name>
</gene>
<evidence type="ECO:0000313" key="1">
    <source>
        <dbReference type="EMBL" id="WQB71226.1"/>
    </source>
</evidence>
<accession>A0ABZ0VCW8</accession>
<dbReference type="Gene3D" id="3.90.550.10">
    <property type="entry name" value="Spore Coat Polysaccharide Biosynthesis Protein SpsA, Chain A"/>
    <property type="match status" value="1"/>
</dbReference>
<organism evidence="1 2">
    <name type="scientific">Microbacterium invictum</name>
    <dbReference type="NCBI Taxonomy" id="515415"/>
    <lineage>
        <taxon>Bacteria</taxon>
        <taxon>Bacillati</taxon>
        <taxon>Actinomycetota</taxon>
        <taxon>Actinomycetes</taxon>
        <taxon>Micrococcales</taxon>
        <taxon>Microbacteriaceae</taxon>
        <taxon>Microbacterium</taxon>
    </lineage>
</organism>
<dbReference type="InterPro" id="IPR029044">
    <property type="entry name" value="Nucleotide-diphossugar_trans"/>
</dbReference>
<keyword evidence="2" id="KW-1185">Reference proteome</keyword>
<name>A0ABZ0VCW8_9MICO</name>
<dbReference type="EMBL" id="CP139779">
    <property type="protein sequence ID" value="WQB71226.1"/>
    <property type="molecule type" value="Genomic_DNA"/>
</dbReference>
<evidence type="ECO:0008006" key="3">
    <source>
        <dbReference type="Google" id="ProtNLM"/>
    </source>
</evidence>
<protein>
    <recommendedName>
        <fullName evidence="3">Galactosyltransferase C-terminal domain-containing protein</fullName>
    </recommendedName>
</protein>
<dbReference type="RefSeq" id="WP_322411344.1">
    <property type="nucleotide sequence ID" value="NZ_CP139779.1"/>
</dbReference>
<reference evidence="1 2" key="1">
    <citation type="submission" date="2023-06" db="EMBL/GenBank/DDBJ databases">
        <title>Rock-solubilizing bacteria, Microbacterium invictum, promotes re-establishment of vegetation in rocky wasteland by accelerating rock bio-weathering and reshaping soil bacterial community.</title>
        <authorList>
            <person name="Liu C."/>
        </authorList>
    </citation>
    <scope>NUCLEOTIDE SEQUENCE [LARGE SCALE GENOMIC DNA]</scope>
    <source>
        <strain evidence="1 2">X-18</strain>
    </source>
</reference>
<sequence length="249" mass="26992">MITPLVPAVRIVIPWRPAPSRLDAFDRVVAWYQQNLPGVPILTVDTGDDPFVLAACRNAAMRDAADDEVVVVGDADTIPEREPLLAAIRAAATSDLVHLPYDEYRWLGRTGSADYAAGVPLERCVVEQFVDGACSGIYVATPRTWAAHGGQDEGFRGWGFEDAAWYLAHLTLLGAPPRRHRGRVYALHHIGEVRAGTAYDANAARMERYRAAADDPERMAALVFGYEDLDAAVLAELGGEPDAVPDAVS</sequence>
<evidence type="ECO:0000313" key="2">
    <source>
        <dbReference type="Proteomes" id="UP001324533"/>
    </source>
</evidence>
<dbReference type="SUPFAM" id="SSF53448">
    <property type="entry name" value="Nucleotide-diphospho-sugar transferases"/>
    <property type="match status" value="1"/>
</dbReference>